<keyword evidence="3" id="KW-1185">Reference proteome</keyword>
<feature type="region of interest" description="Disordered" evidence="2">
    <location>
        <begin position="1155"/>
        <end position="1175"/>
    </location>
</feature>
<feature type="compositionally biased region" description="Basic residues" evidence="2">
    <location>
        <begin position="14"/>
        <end position="27"/>
    </location>
</feature>
<organism evidence="3 4">
    <name type="scientific">Schistosoma mansoni</name>
    <name type="common">Blood fluke</name>
    <dbReference type="NCBI Taxonomy" id="6183"/>
    <lineage>
        <taxon>Eukaryota</taxon>
        <taxon>Metazoa</taxon>
        <taxon>Spiralia</taxon>
        <taxon>Lophotrochozoa</taxon>
        <taxon>Platyhelminthes</taxon>
        <taxon>Trematoda</taxon>
        <taxon>Digenea</taxon>
        <taxon>Strigeidida</taxon>
        <taxon>Schistosomatoidea</taxon>
        <taxon>Schistosomatidae</taxon>
        <taxon>Schistosoma</taxon>
    </lineage>
</organism>
<dbReference type="AlphaFoldDB" id="A0A3Q0KQ15"/>
<reference evidence="4" key="2">
    <citation type="submission" date="2018-12" db="UniProtKB">
        <authorList>
            <consortium name="WormBaseParasite"/>
        </authorList>
    </citation>
    <scope>IDENTIFICATION</scope>
    <source>
        <strain evidence="4">Puerto Rican</strain>
    </source>
</reference>
<reference evidence="3" key="1">
    <citation type="journal article" date="2012" name="PLoS Negl. Trop. Dis.">
        <title>A systematically improved high quality genome and transcriptome of the human blood fluke Schistosoma mansoni.</title>
        <authorList>
            <person name="Protasio A.V."/>
            <person name="Tsai I.J."/>
            <person name="Babbage A."/>
            <person name="Nichol S."/>
            <person name="Hunt M."/>
            <person name="Aslett M.A."/>
            <person name="De Silva N."/>
            <person name="Velarde G.S."/>
            <person name="Anderson T.J."/>
            <person name="Clark R.C."/>
            <person name="Davidson C."/>
            <person name="Dillon G.P."/>
            <person name="Holroyd N.E."/>
            <person name="LoVerde P.T."/>
            <person name="Lloyd C."/>
            <person name="McQuillan J."/>
            <person name="Oliveira G."/>
            <person name="Otto T.D."/>
            <person name="Parker-Manuel S.J."/>
            <person name="Quail M.A."/>
            <person name="Wilson R.A."/>
            <person name="Zerlotini A."/>
            <person name="Dunne D.W."/>
            <person name="Berriman M."/>
        </authorList>
    </citation>
    <scope>NUCLEOTIDE SEQUENCE [LARGE SCALE GENOMIC DNA]</scope>
    <source>
        <strain evidence="3">Puerto Rican</strain>
    </source>
</reference>
<evidence type="ECO:0000313" key="3">
    <source>
        <dbReference type="Proteomes" id="UP000008854"/>
    </source>
</evidence>
<dbReference type="InParanoid" id="A0A3Q0KQ15"/>
<name>A0A3Q0KQ15_SCHMA</name>
<feature type="region of interest" description="Disordered" evidence="2">
    <location>
        <begin position="104"/>
        <end position="132"/>
    </location>
</feature>
<keyword evidence="1" id="KW-0175">Coiled coil</keyword>
<feature type="region of interest" description="Disordered" evidence="2">
    <location>
        <begin position="1"/>
        <end position="31"/>
    </location>
</feature>
<dbReference type="Proteomes" id="UP000008854">
    <property type="component" value="Unassembled WGS sequence"/>
</dbReference>
<feature type="compositionally biased region" description="Polar residues" evidence="2">
    <location>
        <begin position="111"/>
        <end position="126"/>
    </location>
</feature>
<feature type="compositionally biased region" description="Low complexity" evidence="2">
    <location>
        <begin position="1155"/>
        <end position="1173"/>
    </location>
</feature>
<sequence length="1266" mass="142032">MKLQSVQNTSRTNIMRKKRERKHRSKVSHSVTLSPCLVLSSSLEQTKSINDELSEKRVDQRKERSRLAAQIRRNREGQSLMLIQNALPISSHVLGLNLIQQNSKSSNSINGTKQINQPSENNNMITPGTIGRGQKKTAYFNSTVSNTMTGFLTTTSTATTTETSSSTISNIPSAINLEKARVLRIAGHTLFLLNKLSSYLRLQAKLYLSLNSQSVYGMLIDSKEMRIAYATPALAKAIGWSWIKLLGAPLHKLIKPTETSENSTETITKLSSKSQYSPLISPSHFNTTMKTPITHSFYPIHHEASCMNLTSNNSNNECINTTTTTTTTTTDNEFILPEFITLLKSNPNDQHLLCTSKNSKLDETVLNSSLMSDNNNSTTFSNVSDINRNGFIGNITKTHRIINSDHSINHKMNIINKSIRKSSSTPLISSKLVLNRFIPGNTIDNNNCNSDDINDYDPLNKKSFPQNNNDNELICYCWSKSMINIFTDNSTGLSEILNSLHECDVNNISTDDSNYINGDNDDYDDKSLLNNELLDILMKDAFSPDSLTFESSWGNSNPSSTINNPCNSCDGYNELSSTLSTGLYLCLLQPVCNKISSFEDLTNRVNSIINDTEYNHNNTISNDSNDNNINGEVNQNNLLDPSIHILEDLQKSATNDKQDSSISFELHNNINIMQSEESLMELSDIDTTSSSLLNGSTSMKIPSLEQKKECIKSKSFQCHTYLNCALTIKMVQGNYTDCFDIEDQSDIVDYSYLEFIHPDDLQNVITIFTRITHTNSLAWISPYRVSAHNKTVNNNTEKSYRWIRSLVSYDKMKNIFICSNQFLGSCELYDCAVGSNQRLLSVTFENSFKQFELKINNTTNNSNISSQNFMRTFNYDPSNESSINSRYHQQPKSKQVRISNSSSRSVRLKKSPTSLVIKNSNIIKPIKLFPFQSSQYIKQQSGQGYNQIISGNNQIRSIRLLPFTTTNNNKVPCLSYLNTHLYDSSKANDNSYTRQTNSVLNISTTKSSLYHSPSNVSSVPYYVKSMLPVVNYTSSSSKKLIFLSSASSLPSSISINKLQTFNTSNISRNKFRNDNKRGKYIEYSAISQDNNPTSLHYKNNIPFSDSSINDLYNQMIFGPDNNKTSNPIKLTVKTVCNDHQWNSGDNWSPSLIDNSSPHSVYSSHGSSTSISLSPNEQNLTDLNVSMQMETTVSELLESIPLSNKLSYDNDGVQMNIDFNGNSYDSNTFEYEDSELSHLDSDFESSENFTGFQPDLISDSDVLNSPV</sequence>
<feature type="coiled-coil region" evidence="1">
    <location>
        <begin position="43"/>
        <end position="70"/>
    </location>
</feature>
<feature type="region of interest" description="Disordered" evidence="2">
    <location>
        <begin position="880"/>
        <end position="904"/>
    </location>
</feature>
<feature type="compositionally biased region" description="Polar residues" evidence="2">
    <location>
        <begin position="1"/>
        <end position="13"/>
    </location>
</feature>
<protein>
    <submittedName>
        <fullName evidence="4">Putative asparagine-rich antigen</fullName>
    </submittedName>
</protein>
<accession>A0A3Q0KQ15</accession>
<proteinExistence type="predicted"/>
<evidence type="ECO:0000313" key="4">
    <source>
        <dbReference type="WBParaSite" id="Smp_150740.1"/>
    </source>
</evidence>
<dbReference type="WBParaSite" id="Smp_150740.1">
    <property type="protein sequence ID" value="Smp_150740.1"/>
    <property type="gene ID" value="Smp_150740"/>
</dbReference>
<evidence type="ECO:0000256" key="1">
    <source>
        <dbReference type="SAM" id="Coils"/>
    </source>
</evidence>
<evidence type="ECO:0000256" key="2">
    <source>
        <dbReference type="SAM" id="MobiDB-lite"/>
    </source>
</evidence>